<dbReference type="SUPFAM" id="SSF51556">
    <property type="entry name" value="Metallo-dependent hydrolases"/>
    <property type="match status" value="1"/>
</dbReference>
<sequence>MHLKISGFCVPGQRWSVDANARIVRTAIDVFGASNYPVDGVVDRMTDIFDGFKAIAAPYSIADRLALFYDNAVEVYRM</sequence>
<gene>
    <name evidence="1" type="ORF">AWB75_06776</name>
</gene>
<dbReference type="EMBL" id="FCOF02000070">
    <property type="protein sequence ID" value="SAK94213.1"/>
    <property type="molecule type" value="Genomic_DNA"/>
</dbReference>
<dbReference type="Proteomes" id="UP000054870">
    <property type="component" value="Unassembled WGS sequence"/>
</dbReference>
<dbReference type="RefSeq" id="WP_235012385.1">
    <property type="nucleotide sequence ID" value="NZ_FCOF02000070.1"/>
</dbReference>
<keyword evidence="2" id="KW-1185">Reference proteome</keyword>
<proteinExistence type="predicted"/>
<dbReference type="InterPro" id="IPR032466">
    <property type="entry name" value="Metal_Hydrolase"/>
</dbReference>
<dbReference type="AlphaFoldDB" id="A0A158DID1"/>
<reference evidence="1" key="1">
    <citation type="submission" date="2016-01" db="EMBL/GenBank/DDBJ databases">
        <authorList>
            <person name="Peeters C."/>
        </authorList>
    </citation>
    <scope>NUCLEOTIDE SEQUENCE [LARGE SCALE GENOMIC DNA]</scope>
    <source>
        <strain evidence="1">LMG 29318</strain>
    </source>
</reference>
<evidence type="ECO:0000313" key="1">
    <source>
        <dbReference type="EMBL" id="SAK94213.1"/>
    </source>
</evidence>
<organism evidence="1 2">
    <name type="scientific">Caballeronia catudaia</name>
    <dbReference type="NCBI Taxonomy" id="1777136"/>
    <lineage>
        <taxon>Bacteria</taxon>
        <taxon>Pseudomonadati</taxon>
        <taxon>Pseudomonadota</taxon>
        <taxon>Betaproteobacteria</taxon>
        <taxon>Burkholderiales</taxon>
        <taxon>Burkholderiaceae</taxon>
        <taxon>Caballeronia</taxon>
    </lineage>
</organism>
<dbReference type="Gene3D" id="3.20.20.140">
    <property type="entry name" value="Metal-dependent hydrolases"/>
    <property type="match status" value="1"/>
</dbReference>
<dbReference type="GO" id="GO:0016787">
    <property type="term" value="F:hydrolase activity"/>
    <property type="evidence" value="ECO:0007669"/>
    <property type="project" value="UniProtKB-KW"/>
</dbReference>
<evidence type="ECO:0000313" key="2">
    <source>
        <dbReference type="Proteomes" id="UP000054870"/>
    </source>
</evidence>
<comment type="caution">
    <text evidence="1">The sequence shown here is derived from an EMBL/GenBank/DDBJ whole genome shotgun (WGS) entry which is preliminary data.</text>
</comment>
<accession>A0A158DID1</accession>
<protein>
    <submittedName>
        <fullName evidence="1">Amidohydrolase</fullName>
    </submittedName>
</protein>
<name>A0A158DID1_9BURK</name>